<sequence length="231" mass="25647">SSSSITPLSSNLTPPQSESSSASEQLASSLTPLDLSVIASLFDYDQDSTENRSSKVSTPALDAQSTNSDETIQPDQFIPGNTNEALQPDNDRLYQTQSHQAIQTNTEQEEAEMENDQERQNTPVFEPQSLILNQQPIRALPGNQFPVPGYQHQGDLNQIQDHSGNQEQQGQANQPQWQVQNPHSLPPPVDDHLVNVWDLGIMDYYGANIQWWRVFPLGNNDPVALMTCHSA</sequence>
<feature type="region of interest" description="Disordered" evidence="1">
    <location>
        <begin position="139"/>
        <end position="185"/>
    </location>
</feature>
<protein>
    <submittedName>
        <fullName evidence="2">Uncharacterized protein</fullName>
    </submittedName>
</protein>
<feature type="non-terminal residue" evidence="2">
    <location>
        <position position="231"/>
    </location>
</feature>
<organism evidence="2 3">
    <name type="scientific">Cronartium quercuum f. sp. fusiforme G11</name>
    <dbReference type="NCBI Taxonomy" id="708437"/>
    <lineage>
        <taxon>Eukaryota</taxon>
        <taxon>Fungi</taxon>
        <taxon>Dikarya</taxon>
        <taxon>Basidiomycota</taxon>
        <taxon>Pucciniomycotina</taxon>
        <taxon>Pucciniomycetes</taxon>
        <taxon>Pucciniales</taxon>
        <taxon>Coleosporiaceae</taxon>
        <taxon>Cronartium</taxon>
    </lineage>
</organism>
<feature type="compositionally biased region" description="Polar residues" evidence="1">
    <location>
        <begin position="63"/>
        <end position="85"/>
    </location>
</feature>
<name>A0A9P6T8I2_9BASI</name>
<feature type="compositionally biased region" description="Low complexity" evidence="1">
    <location>
        <begin position="165"/>
        <end position="181"/>
    </location>
</feature>
<evidence type="ECO:0000313" key="2">
    <source>
        <dbReference type="EMBL" id="KAG0143046.1"/>
    </source>
</evidence>
<reference evidence="2" key="1">
    <citation type="submission" date="2013-11" db="EMBL/GenBank/DDBJ databases">
        <title>Genome sequence of the fusiform rust pathogen reveals effectors for host alternation and coevolution with pine.</title>
        <authorList>
            <consortium name="DOE Joint Genome Institute"/>
            <person name="Smith K."/>
            <person name="Pendleton A."/>
            <person name="Kubisiak T."/>
            <person name="Anderson C."/>
            <person name="Salamov A."/>
            <person name="Aerts A."/>
            <person name="Riley R."/>
            <person name="Clum A."/>
            <person name="Lindquist E."/>
            <person name="Ence D."/>
            <person name="Campbell M."/>
            <person name="Kronenberg Z."/>
            <person name="Feau N."/>
            <person name="Dhillon B."/>
            <person name="Hamelin R."/>
            <person name="Burleigh J."/>
            <person name="Smith J."/>
            <person name="Yandell M."/>
            <person name="Nelson C."/>
            <person name="Grigoriev I."/>
            <person name="Davis J."/>
        </authorList>
    </citation>
    <scope>NUCLEOTIDE SEQUENCE</scope>
    <source>
        <strain evidence="2">G11</strain>
    </source>
</reference>
<evidence type="ECO:0000256" key="1">
    <source>
        <dbReference type="SAM" id="MobiDB-lite"/>
    </source>
</evidence>
<comment type="caution">
    <text evidence="2">The sequence shown here is derived from an EMBL/GenBank/DDBJ whole genome shotgun (WGS) entry which is preliminary data.</text>
</comment>
<evidence type="ECO:0000313" key="3">
    <source>
        <dbReference type="Proteomes" id="UP000886653"/>
    </source>
</evidence>
<feature type="compositionally biased region" description="Polar residues" evidence="1">
    <location>
        <begin position="93"/>
        <end position="102"/>
    </location>
</feature>
<gene>
    <name evidence="2" type="ORF">CROQUDRAFT_96819</name>
</gene>
<feature type="non-terminal residue" evidence="2">
    <location>
        <position position="1"/>
    </location>
</feature>
<feature type="compositionally biased region" description="Polar residues" evidence="1">
    <location>
        <begin position="154"/>
        <end position="163"/>
    </location>
</feature>
<dbReference type="Proteomes" id="UP000886653">
    <property type="component" value="Unassembled WGS sequence"/>
</dbReference>
<feature type="region of interest" description="Disordered" evidence="1">
    <location>
        <begin position="1"/>
        <end position="28"/>
    </location>
</feature>
<dbReference type="EMBL" id="MU167330">
    <property type="protein sequence ID" value="KAG0143046.1"/>
    <property type="molecule type" value="Genomic_DNA"/>
</dbReference>
<keyword evidence="3" id="KW-1185">Reference proteome</keyword>
<dbReference type="AlphaFoldDB" id="A0A9P6T8I2"/>
<feature type="region of interest" description="Disordered" evidence="1">
    <location>
        <begin position="44"/>
        <end position="119"/>
    </location>
</feature>
<accession>A0A9P6T8I2</accession>
<proteinExistence type="predicted"/>